<dbReference type="OMA" id="KAWDPEY"/>
<protein>
    <submittedName>
        <fullName evidence="9">MIP family channel protein</fullName>
    </submittedName>
</protein>
<feature type="transmembrane region" description="Helical" evidence="8">
    <location>
        <begin position="255"/>
        <end position="275"/>
    </location>
</feature>
<dbReference type="Gene3D" id="1.20.1080.10">
    <property type="entry name" value="Glycerol uptake facilitator protein"/>
    <property type="match status" value="1"/>
</dbReference>
<accession>A0A0L0SSZ8</accession>
<dbReference type="EMBL" id="GG745348">
    <property type="protein sequence ID" value="KNE65713.1"/>
    <property type="molecule type" value="Genomic_DNA"/>
</dbReference>
<dbReference type="InterPro" id="IPR050363">
    <property type="entry name" value="MIP/Aquaporin"/>
</dbReference>
<keyword evidence="6 8" id="KW-0472">Membrane</keyword>
<dbReference type="OrthoDB" id="3222at2759"/>
<feature type="transmembrane region" description="Helical" evidence="8">
    <location>
        <begin position="109"/>
        <end position="129"/>
    </location>
</feature>
<dbReference type="PANTHER" id="PTHR43829">
    <property type="entry name" value="AQUAPORIN OR AQUAGLYCEROPORIN RELATED"/>
    <property type="match status" value="1"/>
</dbReference>
<reference evidence="10" key="2">
    <citation type="submission" date="2009-11" db="EMBL/GenBank/DDBJ databases">
        <title>The Genome Sequence of Allomyces macrogynus strain ATCC 38327.</title>
        <authorList>
            <consortium name="The Broad Institute Genome Sequencing Platform"/>
            <person name="Russ C."/>
            <person name="Cuomo C."/>
            <person name="Shea T."/>
            <person name="Young S.K."/>
            <person name="Zeng Q."/>
            <person name="Koehrsen M."/>
            <person name="Haas B."/>
            <person name="Borodovsky M."/>
            <person name="Guigo R."/>
            <person name="Alvarado L."/>
            <person name="Berlin A."/>
            <person name="Borenstein D."/>
            <person name="Chen Z."/>
            <person name="Engels R."/>
            <person name="Freedman E."/>
            <person name="Gellesch M."/>
            <person name="Goldberg J."/>
            <person name="Griggs A."/>
            <person name="Gujja S."/>
            <person name="Heiman D."/>
            <person name="Hepburn T."/>
            <person name="Howarth C."/>
            <person name="Jen D."/>
            <person name="Larson L."/>
            <person name="Lewis B."/>
            <person name="Mehta T."/>
            <person name="Park D."/>
            <person name="Pearson M."/>
            <person name="Roberts A."/>
            <person name="Saif S."/>
            <person name="Shenoy N."/>
            <person name="Sisk P."/>
            <person name="Stolte C."/>
            <person name="Sykes S."/>
            <person name="Walk T."/>
            <person name="White J."/>
            <person name="Yandava C."/>
            <person name="Burger G."/>
            <person name="Gray M.W."/>
            <person name="Holland P.W.H."/>
            <person name="King N."/>
            <person name="Lang F.B.F."/>
            <person name="Roger A.J."/>
            <person name="Ruiz-Trillo I."/>
            <person name="Lander E."/>
            <person name="Nusbaum C."/>
        </authorList>
    </citation>
    <scope>NUCLEOTIDE SEQUENCE [LARGE SCALE GENOMIC DNA]</scope>
    <source>
        <strain evidence="10">ATCC 38327</strain>
    </source>
</reference>
<feature type="transmembrane region" description="Helical" evidence="8">
    <location>
        <begin position="60"/>
        <end position="80"/>
    </location>
</feature>
<gene>
    <name evidence="9" type="ORF">AMAG_09695</name>
</gene>
<dbReference type="PANTHER" id="PTHR43829:SF9">
    <property type="entry name" value="AQUAPORIN-9"/>
    <property type="match status" value="1"/>
</dbReference>
<feature type="transmembrane region" description="Helical" evidence="8">
    <location>
        <begin position="172"/>
        <end position="192"/>
    </location>
</feature>
<keyword evidence="10" id="KW-1185">Reference proteome</keyword>
<feature type="transmembrane region" description="Helical" evidence="8">
    <location>
        <begin position="204"/>
        <end position="222"/>
    </location>
</feature>
<dbReference type="SUPFAM" id="SSF81338">
    <property type="entry name" value="Aquaporin-like"/>
    <property type="match status" value="1"/>
</dbReference>
<dbReference type="AlphaFoldDB" id="A0A0L0SSZ8"/>
<proteinExistence type="inferred from homology"/>
<feature type="transmembrane region" description="Helical" evidence="8">
    <location>
        <begin position="32"/>
        <end position="54"/>
    </location>
</feature>
<evidence type="ECO:0000313" key="10">
    <source>
        <dbReference type="Proteomes" id="UP000054350"/>
    </source>
</evidence>
<comment type="subcellular location">
    <subcellularLocation>
        <location evidence="1">Membrane</location>
        <topology evidence="1">Multi-pass membrane protein</topology>
    </subcellularLocation>
</comment>
<dbReference type="PRINTS" id="PR00783">
    <property type="entry name" value="MINTRINSICP"/>
</dbReference>
<dbReference type="VEuPathDB" id="FungiDB:AMAG_09695"/>
<dbReference type="CDD" id="cd00333">
    <property type="entry name" value="MIP"/>
    <property type="match status" value="1"/>
</dbReference>
<evidence type="ECO:0000256" key="2">
    <source>
        <dbReference type="ARBA" id="ARBA00006175"/>
    </source>
</evidence>
<reference evidence="9 10" key="1">
    <citation type="submission" date="2009-11" db="EMBL/GenBank/DDBJ databases">
        <title>Annotation of Allomyces macrogynus ATCC 38327.</title>
        <authorList>
            <consortium name="The Broad Institute Genome Sequencing Platform"/>
            <person name="Russ C."/>
            <person name="Cuomo C."/>
            <person name="Burger G."/>
            <person name="Gray M.W."/>
            <person name="Holland P.W.H."/>
            <person name="King N."/>
            <person name="Lang F.B.F."/>
            <person name="Roger A.J."/>
            <person name="Ruiz-Trillo I."/>
            <person name="Young S.K."/>
            <person name="Zeng Q."/>
            <person name="Gargeya S."/>
            <person name="Fitzgerald M."/>
            <person name="Haas B."/>
            <person name="Abouelleil A."/>
            <person name="Alvarado L."/>
            <person name="Arachchi H.M."/>
            <person name="Berlin A."/>
            <person name="Chapman S.B."/>
            <person name="Gearin G."/>
            <person name="Goldberg J."/>
            <person name="Griggs A."/>
            <person name="Gujja S."/>
            <person name="Hansen M."/>
            <person name="Heiman D."/>
            <person name="Howarth C."/>
            <person name="Larimer J."/>
            <person name="Lui A."/>
            <person name="MacDonald P.J.P."/>
            <person name="McCowen C."/>
            <person name="Montmayeur A."/>
            <person name="Murphy C."/>
            <person name="Neiman D."/>
            <person name="Pearson M."/>
            <person name="Priest M."/>
            <person name="Roberts A."/>
            <person name="Saif S."/>
            <person name="Shea T."/>
            <person name="Sisk P."/>
            <person name="Stolte C."/>
            <person name="Sykes S."/>
            <person name="Wortman J."/>
            <person name="Nusbaum C."/>
            <person name="Birren B."/>
        </authorList>
    </citation>
    <scope>NUCLEOTIDE SEQUENCE [LARGE SCALE GENOMIC DNA]</scope>
    <source>
        <strain evidence="9 10">ATCC 38327</strain>
    </source>
</reference>
<dbReference type="STRING" id="578462.A0A0L0SSZ8"/>
<dbReference type="Pfam" id="PF00230">
    <property type="entry name" value="MIP"/>
    <property type="match status" value="1"/>
</dbReference>
<keyword evidence="4 7" id="KW-0812">Transmembrane</keyword>
<keyword evidence="5 8" id="KW-1133">Transmembrane helix</keyword>
<dbReference type="GO" id="GO:0005886">
    <property type="term" value="C:plasma membrane"/>
    <property type="evidence" value="ECO:0007669"/>
    <property type="project" value="TreeGrafter"/>
</dbReference>
<sequence length="288" mass="30949">MPVKPSLDPAFLKSLKGRRGWRTLRHHFREELAECLGTFILILIGIGSVCQTVLSEGSSGSPLAIRMGFFMAVVLAVFAAGSQSGAHINPAVTIALAVHKRFPWSKVPWYIAAQFIGAFFGAIVVYGNYINAITNADGGERTTADWDVSKDIHDRATAGLFTTFPAPYMDTVGAFFSEFLGTMVLVMGLMTITEARNPMAPTTYTPVAVGMVVLAIGVALGTETSFAINPARDLGPRIALAMVGYGSAVFVNFSYYFWVPIIAPILGAIFGGYLVRAFCDWGIDDSVV</sequence>
<name>A0A0L0SSZ8_ALLM3</name>
<evidence type="ECO:0000313" key="9">
    <source>
        <dbReference type="EMBL" id="KNE65713.1"/>
    </source>
</evidence>
<evidence type="ECO:0000256" key="6">
    <source>
        <dbReference type="ARBA" id="ARBA00023136"/>
    </source>
</evidence>
<evidence type="ECO:0000256" key="3">
    <source>
        <dbReference type="ARBA" id="ARBA00022448"/>
    </source>
</evidence>
<dbReference type="GO" id="GO:0015254">
    <property type="term" value="F:glycerol channel activity"/>
    <property type="evidence" value="ECO:0007669"/>
    <property type="project" value="TreeGrafter"/>
</dbReference>
<evidence type="ECO:0000256" key="8">
    <source>
        <dbReference type="SAM" id="Phobius"/>
    </source>
</evidence>
<dbReference type="InterPro" id="IPR023271">
    <property type="entry name" value="Aquaporin-like"/>
</dbReference>
<dbReference type="Proteomes" id="UP000054350">
    <property type="component" value="Unassembled WGS sequence"/>
</dbReference>
<dbReference type="PROSITE" id="PS00221">
    <property type="entry name" value="MIP"/>
    <property type="match status" value="1"/>
</dbReference>
<evidence type="ECO:0000256" key="1">
    <source>
        <dbReference type="ARBA" id="ARBA00004141"/>
    </source>
</evidence>
<dbReference type="InterPro" id="IPR000425">
    <property type="entry name" value="MIP"/>
</dbReference>
<organism evidence="9 10">
    <name type="scientific">Allomyces macrogynus (strain ATCC 38327)</name>
    <name type="common">Allomyces javanicus var. macrogynus</name>
    <dbReference type="NCBI Taxonomy" id="578462"/>
    <lineage>
        <taxon>Eukaryota</taxon>
        <taxon>Fungi</taxon>
        <taxon>Fungi incertae sedis</taxon>
        <taxon>Blastocladiomycota</taxon>
        <taxon>Blastocladiomycetes</taxon>
        <taxon>Blastocladiales</taxon>
        <taxon>Blastocladiaceae</taxon>
        <taxon>Allomyces</taxon>
    </lineage>
</organism>
<evidence type="ECO:0000256" key="5">
    <source>
        <dbReference type="ARBA" id="ARBA00022989"/>
    </source>
</evidence>
<dbReference type="eggNOG" id="KOG0224">
    <property type="taxonomic scope" value="Eukaryota"/>
</dbReference>
<dbReference type="GO" id="GO:0015250">
    <property type="term" value="F:water channel activity"/>
    <property type="evidence" value="ECO:0007669"/>
    <property type="project" value="TreeGrafter"/>
</dbReference>
<dbReference type="InterPro" id="IPR022357">
    <property type="entry name" value="MIP_CS"/>
</dbReference>
<comment type="similarity">
    <text evidence="2 7">Belongs to the MIP/aquaporin (TC 1.A.8) family.</text>
</comment>
<evidence type="ECO:0000256" key="4">
    <source>
        <dbReference type="ARBA" id="ARBA00022692"/>
    </source>
</evidence>
<evidence type="ECO:0000256" key="7">
    <source>
        <dbReference type="RuleBase" id="RU000477"/>
    </source>
</evidence>
<dbReference type="NCBIfam" id="TIGR00861">
    <property type="entry name" value="MIP"/>
    <property type="match status" value="1"/>
</dbReference>
<keyword evidence="3 7" id="KW-0813">Transport</keyword>